<name>A0A3R7VU56_9EURY</name>
<dbReference type="InterPro" id="IPR036465">
    <property type="entry name" value="vWFA_dom_sf"/>
</dbReference>
<organism evidence="1 2">
    <name type="scientific">Methanosalsum natronophilum</name>
    <dbReference type="NCBI Taxonomy" id="768733"/>
    <lineage>
        <taxon>Archaea</taxon>
        <taxon>Methanobacteriati</taxon>
        <taxon>Methanobacteriota</taxon>
        <taxon>Stenosarchaea group</taxon>
        <taxon>Methanomicrobia</taxon>
        <taxon>Methanosarcinales</taxon>
        <taxon>Methanosarcinaceae</taxon>
        <taxon>Methanosalsum</taxon>
    </lineage>
</organism>
<dbReference type="PANTHER" id="PTHR37947">
    <property type="entry name" value="BLL2462 PROTEIN"/>
    <property type="match status" value="1"/>
</dbReference>
<dbReference type="Gene3D" id="3.40.50.880">
    <property type="match status" value="2"/>
</dbReference>
<proteinExistence type="predicted"/>
<gene>
    <name evidence="1" type="ORF">D5R95_02000</name>
</gene>
<sequence length="647" mass="72813">IRSGTFDQSNKEKTISVSRTFRELGAHELRVEVTPINFESNSINNKFYKSIYAIPKPQVQFITDDTSSPLAEVILNLYDVSMRKELDNLDKRKALVLNNQHIDTFSESEVQQVEEFVREGGGLIVVGGDQSYNYGGYLNSSFEKILPVISTPEEYDGGRNIIMLLDISLSTFVHTLEDDVVTGEVTVYSNYASSAINIINDERLFNENLGLILFRDKSIPVTDGLVPLRYQSNRDRIVESINEETFETLKTQEVIALLYEQGRYETALDSALLDAKEWLKRESGDSTILIISDGDLASDKDKEQELYQKNLEIAQSMVDEGTNIVFVHIPPHEGAGPGQASDFMTELGLEENYVFTDSAIELGEITGLDYDAPDEDEPIDIDEWQLIEFNPNHFITRNTELAANISGFNAITPKPGADRVVRTETGESILTTWRYGLGRVVALTTDDGYGNGNRWSSELYADENARIISSSINWAIGNPYEEEGAILEASDKWLGTPTILQLTMYNQESVPRLTFNSQEIDMSMIGRNTYQGELSSDINDRSLIGVKHVSGYPIAINYPLEYRDIGINKDVAGHNGRTGLIEDYGGKVYTEEEAKATLLDDTREMSERTVTEPVDYKPYFILAALMLFLADVIMRRLKEVKRLRNQK</sequence>
<reference evidence="1 2" key="1">
    <citation type="submission" date="2018-08" db="EMBL/GenBank/DDBJ databases">
        <title>The metabolism and importance of syntrophic acetate oxidation coupled to methane or sulfide production in haloalkaline environments.</title>
        <authorList>
            <person name="Timmers P.H.A."/>
            <person name="Vavourakis C.D."/>
            <person name="Sorokin D.Y."/>
            <person name="Sinninghe Damste J.S."/>
            <person name="Muyzer G."/>
            <person name="Stams A.J.M."/>
            <person name="Plugge C.M."/>
        </authorList>
    </citation>
    <scope>NUCLEOTIDE SEQUENCE [LARGE SCALE GENOMIC DNA]</scope>
    <source>
        <strain evidence="1">MSAO_Arc3</strain>
    </source>
</reference>
<accession>A0A3R7VU56</accession>
<dbReference type="Gene3D" id="3.40.50.410">
    <property type="entry name" value="von Willebrand factor, type A domain"/>
    <property type="match status" value="1"/>
</dbReference>
<dbReference type="SUPFAM" id="SSF53300">
    <property type="entry name" value="vWA-like"/>
    <property type="match status" value="1"/>
</dbReference>
<protein>
    <recommendedName>
        <fullName evidence="3">VWA domain-containing protein</fullName>
    </recommendedName>
</protein>
<dbReference type="AlphaFoldDB" id="A0A3R7VU56"/>
<dbReference type="InterPro" id="IPR029062">
    <property type="entry name" value="Class_I_gatase-like"/>
</dbReference>
<evidence type="ECO:0000313" key="2">
    <source>
        <dbReference type="Proteomes" id="UP000284763"/>
    </source>
</evidence>
<feature type="non-terminal residue" evidence="1">
    <location>
        <position position="1"/>
    </location>
</feature>
<evidence type="ECO:0000313" key="1">
    <source>
        <dbReference type="EMBL" id="RQD89897.1"/>
    </source>
</evidence>
<evidence type="ECO:0008006" key="3">
    <source>
        <dbReference type="Google" id="ProtNLM"/>
    </source>
</evidence>
<dbReference type="SUPFAM" id="SSF52317">
    <property type="entry name" value="Class I glutamine amidotransferase-like"/>
    <property type="match status" value="1"/>
</dbReference>
<dbReference type="PANTHER" id="PTHR37947:SF1">
    <property type="entry name" value="BLL2462 PROTEIN"/>
    <property type="match status" value="1"/>
</dbReference>
<dbReference type="Proteomes" id="UP000284763">
    <property type="component" value="Unassembled WGS sequence"/>
</dbReference>
<comment type="caution">
    <text evidence="1">The sequence shown here is derived from an EMBL/GenBank/DDBJ whole genome shotgun (WGS) entry which is preliminary data.</text>
</comment>
<dbReference type="EMBL" id="QZAB01000136">
    <property type="protein sequence ID" value="RQD89897.1"/>
    <property type="molecule type" value="Genomic_DNA"/>
</dbReference>